<dbReference type="InterPro" id="IPR011256">
    <property type="entry name" value="Reg_factor_effector_dom_sf"/>
</dbReference>
<feature type="domain" description="AraC effector-binding" evidence="1">
    <location>
        <begin position="1"/>
        <end position="157"/>
    </location>
</feature>
<dbReference type="SMART" id="SM00871">
    <property type="entry name" value="AraC_E_bind"/>
    <property type="match status" value="1"/>
</dbReference>
<evidence type="ECO:0000259" key="1">
    <source>
        <dbReference type="SMART" id="SM00871"/>
    </source>
</evidence>
<dbReference type="InterPro" id="IPR029441">
    <property type="entry name" value="Cass2"/>
</dbReference>
<dbReference type="RefSeq" id="WP_377606458.1">
    <property type="nucleotide sequence ID" value="NZ_JBHUME010000015.1"/>
</dbReference>
<protein>
    <submittedName>
        <fullName evidence="2">GyrI-like domain-containing protein</fullName>
    </submittedName>
</protein>
<proteinExistence type="predicted"/>
<dbReference type="Proteomes" id="UP001597541">
    <property type="component" value="Unassembled WGS sequence"/>
</dbReference>
<comment type="caution">
    <text evidence="2">The sequence shown here is derived from an EMBL/GenBank/DDBJ whole genome shotgun (WGS) entry which is preliminary data.</text>
</comment>
<dbReference type="EMBL" id="JBHUME010000015">
    <property type="protein sequence ID" value="MFD2615003.1"/>
    <property type="molecule type" value="Genomic_DNA"/>
</dbReference>
<dbReference type="SUPFAM" id="SSF55136">
    <property type="entry name" value="Probable bacterial effector-binding domain"/>
    <property type="match status" value="1"/>
</dbReference>
<keyword evidence="3" id="KW-1185">Reference proteome</keyword>
<evidence type="ECO:0000313" key="2">
    <source>
        <dbReference type="EMBL" id="MFD2615003.1"/>
    </source>
</evidence>
<reference evidence="3" key="1">
    <citation type="journal article" date="2019" name="Int. J. Syst. Evol. Microbiol.">
        <title>The Global Catalogue of Microorganisms (GCM) 10K type strain sequencing project: providing services to taxonomists for standard genome sequencing and annotation.</title>
        <authorList>
            <consortium name="The Broad Institute Genomics Platform"/>
            <consortium name="The Broad Institute Genome Sequencing Center for Infectious Disease"/>
            <person name="Wu L."/>
            <person name="Ma J."/>
        </authorList>
    </citation>
    <scope>NUCLEOTIDE SEQUENCE [LARGE SCALE GENOMIC DNA]</scope>
    <source>
        <strain evidence="3">KCTC 3950</strain>
    </source>
</reference>
<accession>A0ABW5PJU3</accession>
<sequence>MLVRFIDKSQFTVIGKMGKGPAEQGFSWIPPLWQEANDSFAEISSLVKLDDDGNMVGFWGAMSDVSETFQRWAEEGKYVAGCEVKDDAIAPNGWTKWVIPSFKYAVAACTQESYQSVFRQMVDEYLPKHDYQIVGAIHEFYDPQSPPGELSLYFPIEKK</sequence>
<dbReference type="Gene3D" id="3.20.80.10">
    <property type="entry name" value="Regulatory factor, effector binding domain"/>
    <property type="match status" value="1"/>
</dbReference>
<name>A0ABW5PJU3_9BACL</name>
<dbReference type="Pfam" id="PF14526">
    <property type="entry name" value="Cass2"/>
    <property type="match status" value="1"/>
</dbReference>
<dbReference type="InterPro" id="IPR010499">
    <property type="entry name" value="AraC_E-bd"/>
</dbReference>
<gene>
    <name evidence="2" type="ORF">ACFSUF_21535</name>
</gene>
<evidence type="ECO:0000313" key="3">
    <source>
        <dbReference type="Proteomes" id="UP001597541"/>
    </source>
</evidence>
<organism evidence="2 3">
    <name type="scientific">Paenibacillus gansuensis</name>
    <dbReference type="NCBI Taxonomy" id="306542"/>
    <lineage>
        <taxon>Bacteria</taxon>
        <taxon>Bacillati</taxon>
        <taxon>Bacillota</taxon>
        <taxon>Bacilli</taxon>
        <taxon>Bacillales</taxon>
        <taxon>Paenibacillaceae</taxon>
        <taxon>Paenibacillus</taxon>
    </lineage>
</organism>